<dbReference type="RefSeq" id="WP_212592931.1">
    <property type="nucleotide sequence ID" value="NZ_JAAFZH010000027.1"/>
</dbReference>
<name>A0A6L9LHK9_9BACT</name>
<keyword evidence="2" id="KW-1185">Reference proteome</keyword>
<evidence type="ECO:0000313" key="1">
    <source>
        <dbReference type="EMBL" id="NDU99267.1"/>
    </source>
</evidence>
<dbReference type="EMBL" id="JAAFZH010000027">
    <property type="protein sequence ID" value="NDU99267.1"/>
    <property type="molecule type" value="Genomic_DNA"/>
</dbReference>
<dbReference type="Pfam" id="PF18742">
    <property type="entry name" value="DpnII-MboI"/>
    <property type="match status" value="1"/>
</dbReference>
<accession>A0A6L9LHK9</accession>
<feature type="non-terminal residue" evidence="1">
    <location>
        <position position="90"/>
    </location>
</feature>
<proteinExistence type="predicted"/>
<sequence length="90" mass="10475">MVGEARADISQKLNRLKLIKGELPLIDEFVGIETIVEKSFVDVQTEAISQLARIFSRFHKVAQSLRYRRRNRETLVIKDEYDVQDLLNSL</sequence>
<comment type="caution">
    <text evidence="1">The sequence shown here is derived from an EMBL/GenBank/DDBJ whole genome shotgun (WGS) entry which is preliminary data.</text>
</comment>
<protein>
    <submittedName>
        <fullName evidence="1">Uncharacterized protein</fullName>
    </submittedName>
</protein>
<dbReference type="Proteomes" id="UP000474175">
    <property type="component" value="Unassembled WGS sequence"/>
</dbReference>
<gene>
    <name evidence="1" type="ORF">GK108_30595</name>
</gene>
<evidence type="ECO:0000313" key="2">
    <source>
        <dbReference type="Proteomes" id="UP000474175"/>
    </source>
</evidence>
<reference evidence="1 2" key="1">
    <citation type="submission" date="2020-02" db="EMBL/GenBank/DDBJ databases">
        <title>Draft genome sequence of two Spirosoma agri KCTC 52727 and Spirosoma terrae KCTC 52035.</title>
        <authorList>
            <person name="Rojas J."/>
            <person name="Ambika Manirajan B."/>
            <person name="Suarez C."/>
            <person name="Ratering S."/>
            <person name="Schnell S."/>
        </authorList>
    </citation>
    <scope>NUCLEOTIDE SEQUENCE [LARGE SCALE GENOMIC DNA]</scope>
    <source>
        <strain evidence="1 2">KCTC 52035</strain>
    </source>
</reference>
<organism evidence="1 2">
    <name type="scientific">Spirosoma terrae</name>
    <dbReference type="NCBI Taxonomy" id="1968276"/>
    <lineage>
        <taxon>Bacteria</taxon>
        <taxon>Pseudomonadati</taxon>
        <taxon>Bacteroidota</taxon>
        <taxon>Cytophagia</taxon>
        <taxon>Cytophagales</taxon>
        <taxon>Cytophagaceae</taxon>
        <taxon>Spirosoma</taxon>
    </lineage>
</organism>
<dbReference type="AlphaFoldDB" id="A0A6L9LHK9"/>